<evidence type="ECO:0000313" key="2">
    <source>
        <dbReference type="Proteomes" id="UP000192660"/>
    </source>
</evidence>
<gene>
    <name evidence="1" type="ORF">SAMN00768000_3074</name>
</gene>
<accession>A0A1W1WKM0</accession>
<dbReference type="Proteomes" id="UP000192660">
    <property type="component" value="Unassembled WGS sequence"/>
</dbReference>
<organism evidence="1 2">
    <name type="scientific">Sulfobacillus thermosulfidooxidans (strain DSM 9293 / VKM B-1269 / AT-1)</name>
    <dbReference type="NCBI Taxonomy" id="929705"/>
    <lineage>
        <taxon>Bacteria</taxon>
        <taxon>Bacillati</taxon>
        <taxon>Bacillota</taxon>
        <taxon>Clostridia</taxon>
        <taxon>Eubacteriales</taxon>
        <taxon>Clostridiales Family XVII. Incertae Sedis</taxon>
        <taxon>Sulfobacillus</taxon>
    </lineage>
</organism>
<proteinExistence type="predicted"/>
<sequence>MAYWTLNKNQLKLLLAVCQGLHDEQSLAQQLNWKPQMVSLITRGLIDPVLGCSSGLLTAKVTFFGSSTEAHVSEIRLTPLGQQVCEKKSPVVHCP</sequence>
<dbReference type="RefSeq" id="WP_020373505.1">
    <property type="nucleotide sequence ID" value="NZ_FWWY01000001.1"/>
</dbReference>
<dbReference type="EMBL" id="FWWY01000001">
    <property type="protein sequence ID" value="SMC06878.1"/>
    <property type="molecule type" value="Genomic_DNA"/>
</dbReference>
<protein>
    <recommendedName>
        <fullName evidence="3">Transcriptional regulator</fullName>
    </recommendedName>
</protein>
<reference evidence="2" key="1">
    <citation type="submission" date="2017-04" db="EMBL/GenBank/DDBJ databases">
        <authorList>
            <person name="Varghese N."/>
            <person name="Submissions S."/>
        </authorList>
    </citation>
    <scope>NUCLEOTIDE SEQUENCE [LARGE SCALE GENOMIC DNA]</scope>
    <source>
        <strain evidence="2">DSM 9293</strain>
    </source>
</reference>
<evidence type="ECO:0000313" key="1">
    <source>
        <dbReference type="EMBL" id="SMC06878.1"/>
    </source>
</evidence>
<dbReference type="AlphaFoldDB" id="A0A1W1WKM0"/>
<evidence type="ECO:0008006" key="3">
    <source>
        <dbReference type="Google" id="ProtNLM"/>
    </source>
</evidence>
<keyword evidence="2" id="KW-1185">Reference proteome</keyword>
<name>A0A1W1WKM0_SULTA</name>